<reference evidence="6 7" key="1">
    <citation type="submission" date="2020-02" db="EMBL/GenBank/DDBJ databases">
        <authorList>
            <person name="Zhang X.-Y."/>
        </authorList>
    </citation>
    <scope>NUCLEOTIDE SEQUENCE [LARGE SCALE GENOMIC DNA]</scope>
    <source>
        <strain evidence="6 7">C33</strain>
    </source>
</reference>
<evidence type="ECO:0000256" key="4">
    <source>
        <dbReference type="ARBA" id="ARBA00022840"/>
    </source>
</evidence>
<dbReference type="InterPro" id="IPR027417">
    <property type="entry name" value="P-loop_NTPase"/>
</dbReference>
<dbReference type="GO" id="GO:0042626">
    <property type="term" value="F:ATPase-coupled transmembrane transporter activity"/>
    <property type="evidence" value="ECO:0007669"/>
    <property type="project" value="TreeGrafter"/>
</dbReference>
<evidence type="ECO:0000256" key="2">
    <source>
        <dbReference type="ARBA" id="ARBA00022448"/>
    </source>
</evidence>
<comment type="similarity">
    <text evidence="1">Belongs to the ABC transporter superfamily.</text>
</comment>
<dbReference type="GO" id="GO:0016887">
    <property type="term" value="F:ATP hydrolysis activity"/>
    <property type="evidence" value="ECO:0007669"/>
    <property type="project" value="InterPro"/>
</dbReference>
<evidence type="ECO:0000256" key="3">
    <source>
        <dbReference type="ARBA" id="ARBA00022741"/>
    </source>
</evidence>
<comment type="caution">
    <text evidence="6">The sequence shown here is derived from an EMBL/GenBank/DDBJ whole genome shotgun (WGS) entry which is preliminary data.</text>
</comment>
<dbReference type="PANTHER" id="PTHR43553">
    <property type="entry name" value="HEAVY METAL TRANSPORTER"/>
    <property type="match status" value="1"/>
</dbReference>
<dbReference type="GO" id="GO:0005524">
    <property type="term" value="F:ATP binding"/>
    <property type="evidence" value="ECO:0007669"/>
    <property type="project" value="UniProtKB-KW"/>
</dbReference>
<proteinExistence type="inferred from homology"/>
<dbReference type="SUPFAM" id="SSF52540">
    <property type="entry name" value="P-loop containing nucleoside triphosphate hydrolases"/>
    <property type="match status" value="1"/>
</dbReference>
<protein>
    <submittedName>
        <fullName evidence="6">ABC transporter ATP-binding protein</fullName>
    </submittedName>
</protein>
<keyword evidence="4 6" id="KW-0067">ATP-binding</keyword>
<feature type="domain" description="ABC transporter" evidence="5">
    <location>
        <begin position="2"/>
        <end position="238"/>
    </location>
</feature>
<gene>
    <name evidence="6" type="ORF">G3I74_08135</name>
</gene>
<organism evidence="6 7">
    <name type="scientific">Wenzhouxiangella limi</name>
    <dbReference type="NCBI Taxonomy" id="2707351"/>
    <lineage>
        <taxon>Bacteria</taxon>
        <taxon>Pseudomonadati</taxon>
        <taxon>Pseudomonadota</taxon>
        <taxon>Gammaproteobacteria</taxon>
        <taxon>Chromatiales</taxon>
        <taxon>Wenzhouxiangellaceae</taxon>
        <taxon>Wenzhouxiangella</taxon>
    </lineage>
</organism>
<keyword evidence="2" id="KW-0813">Transport</keyword>
<sequence>MIELEQVSFRYPEGEAILKEVSFRLNPEERVVLLGANGCGKSSLLKLIDGLLDPTGGEIRYQGEALSASRLRQREFARHFRRDVGMVFQSPEAMLFNATVAEEIAYGPERLGMPEPTAVARRWAERLQLEKYLATPPYRLSGGEKQRLALACVLACQPRLLLLDEPTANLDPRATGWLVDFLLDQQGLTTLVTTQNLSLATELGQRALILGEDGRLLYDGPLDDALTDTDLLWRANLAHAHRHVHADGTEHRHVHAHGDWG</sequence>
<keyword evidence="3" id="KW-0547">Nucleotide-binding</keyword>
<dbReference type="Pfam" id="PF00005">
    <property type="entry name" value="ABC_tran"/>
    <property type="match status" value="1"/>
</dbReference>
<dbReference type="InterPro" id="IPR050095">
    <property type="entry name" value="ECF_ABC_transporter_ATP-bd"/>
</dbReference>
<dbReference type="Gene3D" id="3.40.50.300">
    <property type="entry name" value="P-loop containing nucleotide triphosphate hydrolases"/>
    <property type="match status" value="1"/>
</dbReference>
<accession>A0A845UZH3</accession>
<dbReference type="CDD" id="cd03225">
    <property type="entry name" value="ABC_cobalt_CbiO_domain1"/>
    <property type="match status" value="1"/>
</dbReference>
<dbReference type="InterPro" id="IPR003439">
    <property type="entry name" value="ABC_transporter-like_ATP-bd"/>
</dbReference>
<dbReference type="EMBL" id="JAAGSC010000040">
    <property type="protein sequence ID" value="NDY95692.1"/>
    <property type="molecule type" value="Genomic_DNA"/>
</dbReference>
<dbReference type="GO" id="GO:0043190">
    <property type="term" value="C:ATP-binding cassette (ABC) transporter complex"/>
    <property type="evidence" value="ECO:0007669"/>
    <property type="project" value="TreeGrafter"/>
</dbReference>
<name>A0A845UZH3_9GAMM</name>
<dbReference type="PROSITE" id="PS00211">
    <property type="entry name" value="ABC_TRANSPORTER_1"/>
    <property type="match status" value="1"/>
</dbReference>
<dbReference type="InterPro" id="IPR003593">
    <property type="entry name" value="AAA+_ATPase"/>
</dbReference>
<evidence type="ECO:0000313" key="6">
    <source>
        <dbReference type="EMBL" id="NDY95692.1"/>
    </source>
</evidence>
<dbReference type="InterPro" id="IPR017871">
    <property type="entry name" value="ABC_transporter-like_CS"/>
</dbReference>
<dbReference type="AlphaFoldDB" id="A0A845UZH3"/>
<dbReference type="Proteomes" id="UP000484885">
    <property type="component" value="Unassembled WGS sequence"/>
</dbReference>
<dbReference type="InterPro" id="IPR015856">
    <property type="entry name" value="ABC_transpr_CbiO/EcfA_su"/>
</dbReference>
<dbReference type="SMART" id="SM00382">
    <property type="entry name" value="AAA"/>
    <property type="match status" value="1"/>
</dbReference>
<dbReference type="RefSeq" id="WP_164211084.1">
    <property type="nucleotide sequence ID" value="NZ_JAAGSC010000040.1"/>
</dbReference>
<evidence type="ECO:0000256" key="1">
    <source>
        <dbReference type="ARBA" id="ARBA00005417"/>
    </source>
</evidence>
<evidence type="ECO:0000259" key="5">
    <source>
        <dbReference type="PROSITE" id="PS50893"/>
    </source>
</evidence>
<evidence type="ECO:0000313" key="7">
    <source>
        <dbReference type="Proteomes" id="UP000484885"/>
    </source>
</evidence>
<dbReference type="PROSITE" id="PS50893">
    <property type="entry name" value="ABC_TRANSPORTER_2"/>
    <property type="match status" value="1"/>
</dbReference>
<keyword evidence="7" id="KW-1185">Reference proteome</keyword>
<dbReference type="PANTHER" id="PTHR43553:SF24">
    <property type="entry name" value="ENERGY-COUPLING FACTOR TRANSPORTER ATP-BINDING PROTEIN ECFA1"/>
    <property type="match status" value="1"/>
</dbReference>